<dbReference type="SUPFAM" id="SSF56784">
    <property type="entry name" value="HAD-like"/>
    <property type="match status" value="1"/>
</dbReference>
<proteinExistence type="inferred from homology"/>
<sequence length="765" mass="84994">MVRLADELDGKRLFLTGVTGFVGEALLQRLLVDLPGTRVVALVRPKPGQSGEDRIRKLLRKPIFAGVDADEVLAGRLEVFEADLDDVPALPGDLDVVVHCAGDVSFDPVIQEAFATNVHGTERLVQRVLEAGERTAGRIHYVHVSTAYVGGRRRGAVPERAVDHTVDWRTEAAAGQRVAARIEEDSRTEEHLRRFLREAERAHGHAGPLTAAADAERRRAEWVVEQQKAAGRERARTLGWTDVYTFTKAMGERVVEEVAAPLTPVSVVRPSIIESALVHPHPGWIEGFKMAEPIILAYGRGEMPEFPAAPDSVLDVVPIDHVVNAILKVAATPPPPGAPAYFHVTSGSRNPVTFRTFYEHIRAYFGEHPFAGAPAQLPVWGFPGADRIERQLVRGEIAVKLGDRALALVPRSERARSGARSLDKQRRQLEFLRRYMDLYQVYTQAELRFTDDNTLALHRTLDPADVEAWGFDTAVVDWREYVRDIHCPSVTAQMRKYDEVRRRRRESESSSAPRQLKRVGAGDAPVLAVFDLAGTLKPGTVVDTYLQLRLSQLDAPGRVREFARISRRLPGWIAAERRDRGSFLRSLFRGYADVDLDELERYVDAVVAPQLLAQVGPEALRRIEAHREAGHTTVLMTGDVRQITRPLTDLFDEVVCTELEERLDADGRRRATGFLTSPPLVGESRAAWLRRRAEQLGADLAASSAYADSQSDLPLLRAVGSPTAVSPDVPLFRAARSARWPVVDWTAESSASRLRLPQRILAGWD</sequence>
<dbReference type="PANTHER" id="PTHR11011:SF45">
    <property type="entry name" value="FATTY ACYL-COA REDUCTASE CG8306-RELATED"/>
    <property type="match status" value="1"/>
</dbReference>
<feature type="domain" description="Thioester reductase (TE)" evidence="5">
    <location>
        <begin position="15"/>
        <end position="326"/>
    </location>
</feature>
<gene>
    <name evidence="6" type="ORF">GCM10023225_21410</name>
</gene>
<keyword evidence="6" id="KW-0378">Hydrolase</keyword>
<dbReference type="Pfam" id="PF07993">
    <property type="entry name" value="NAD_binding_4"/>
    <property type="match status" value="1"/>
</dbReference>
<comment type="similarity">
    <text evidence="1">Belongs to the fatty acyl-CoA reductase family.</text>
</comment>
<reference evidence="7" key="1">
    <citation type="journal article" date="2019" name="Int. J. Syst. Evol. Microbiol.">
        <title>The Global Catalogue of Microorganisms (GCM) 10K type strain sequencing project: providing services to taxonomists for standard genome sequencing and annotation.</title>
        <authorList>
            <consortium name="The Broad Institute Genomics Platform"/>
            <consortium name="The Broad Institute Genome Sequencing Center for Infectious Disease"/>
            <person name="Wu L."/>
            <person name="Ma J."/>
        </authorList>
    </citation>
    <scope>NUCLEOTIDE SEQUENCE [LARGE SCALE GENOMIC DNA]</scope>
    <source>
        <strain evidence="7">JCM 18126</strain>
    </source>
</reference>
<dbReference type="EMBL" id="BAABIL010000315">
    <property type="protein sequence ID" value="GAA4981114.1"/>
    <property type="molecule type" value="Genomic_DNA"/>
</dbReference>
<keyword evidence="7" id="KW-1185">Reference proteome</keyword>
<organism evidence="6 7">
    <name type="scientific">Kineococcus glutinatus</name>
    <dbReference type="NCBI Taxonomy" id="1070872"/>
    <lineage>
        <taxon>Bacteria</taxon>
        <taxon>Bacillati</taxon>
        <taxon>Actinomycetota</taxon>
        <taxon>Actinomycetes</taxon>
        <taxon>Kineosporiales</taxon>
        <taxon>Kineosporiaceae</taxon>
        <taxon>Kineococcus</taxon>
    </lineage>
</organism>
<dbReference type="InterPro" id="IPR023214">
    <property type="entry name" value="HAD_sf"/>
</dbReference>
<feature type="domain" description="Fatty acyl-CoA reductase C-terminal" evidence="4">
    <location>
        <begin position="429"/>
        <end position="488"/>
    </location>
</feature>
<evidence type="ECO:0000259" key="5">
    <source>
        <dbReference type="Pfam" id="PF07993"/>
    </source>
</evidence>
<dbReference type="Gene3D" id="3.40.50.720">
    <property type="entry name" value="NAD(P)-binding Rossmann-like Domain"/>
    <property type="match status" value="1"/>
</dbReference>
<dbReference type="InterPro" id="IPR013120">
    <property type="entry name" value="FAR_NAD-bd"/>
</dbReference>
<dbReference type="Pfam" id="PF12710">
    <property type="entry name" value="HAD"/>
    <property type="match status" value="1"/>
</dbReference>
<dbReference type="InterPro" id="IPR036412">
    <property type="entry name" value="HAD-like_sf"/>
</dbReference>
<protein>
    <submittedName>
        <fullName evidence="6">HAD-IB family hydrolase</fullName>
    </submittedName>
</protein>
<dbReference type="Proteomes" id="UP001501195">
    <property type="component" value="Unassembled WGS sequence"/>
</dbReference>
<dbReference type="InterPro" id="IPR036291">
    <property type="entry name" value="NAD(P)-bd_dom_sf"/>
</dbReference>
<evidence type="ECO:0000313" key="6">
    <source>
        <dbReference type="EMBL" id="GAA4981114.1"/>
    </source>
</evidence>
<keyword evidence="3" id="KW-0443">Lipid metabolism</keyword>
<accession>A0ABP9HX79</accession>
<dbReference type="Gene3D" id="1.20.1440.100">
    <property type="entry name" value="SG protein - dephosphorylation function"/>
    <property type="match status" value="1"/>
</dbReference>
<evidence type="ECO:0000256" key="1">
    <source>
        <dbReference type="ARBA" id="ARBA00005928"/>
    </source>
</evidence>
<evidence type="ECO:0000259" key="4">
    <source>
        <dbReference type="Pfam" id="PF03015"/>
    </source>
</evidence>
<comment type="caution">
    <text evidence="6">The sequence shown here is derived from an EMBL/GenBank/DDBJ whole genome shotgun (WGS) entry which is preliminary data.</text>
</comment>
<evidence type="ECO:0000256" key="2">
    <source>
        <dbReference type="ARBA" id="ARBA00022516"/>
    </source>
</evidence>
<dbReference type="Pfam" id="PF03015">
    <property type="entry name" value="Sterile"/>
    <property type="match status" value="1"/>
</dbReference>
<dbReference type="InterPro" id="IPR033640">
    <property type="entry name" value="FAR_C"/>
</dbReference>
<dbReference type="InterPro" id="IPR026055">
    <property type="entry name" value="FAR"/>
</dbReference>
<name>A0ABP9HX79_9ACTN</name>
<dbReference type="RefSeq" id="WP_345712527.1">
    <property type="nucleotide sequence ID" value="NZ_BAABIL010000315.1"/>
</dbReference>
<dbReference type="Gene3D" id="3.40.50.1000">
    <property type="entry name" value="HAD superfamily/HAD-like"/>
    <property type="match status" value="1"/>
</dbReference>
<evidence type="ECO:0000313" key="7">
    <source>
        <dbReference type="Proteomes" id="UP001501195"/>
    </source>
</evidence>
<dbReference type="CDD" id="cd09071">
    <property type="entry name" value="FAR_C"/>
    <property type="match status" value="1"/>
</dbReference>
<dbReference type="SUPFAM" id="SSF51735">
    <property type="entry name" value="NAD(P)-binding Rossmann-fold domains"/>
    <property type="match status" value="1"/>
</dbReference>
<dbReference type="PANTHER" id="PTHR11011">
    <property type="entry name" value="MALE STERILITY PROTEIN 2-RELATED"/>
    <property type="match status" value="1"/>
</dbReference>
<dbReference type="GO" id="GO:0016787">
    <property type="term" value="F:hydrolase activity"/>
    <property type="evidence" value="ECO:0007669"/>
    <property type="project" value="UniProtKB-KW"/>
</dbReference>
<evidence type="ECO:0000256" key="3">
    <source>
        <dbReference type="ARBA" id="ARBA00023098"/>
    </source>
</evidence>
<keyword evidence="2" id="KW-0444">Lipid biosynthesis</keyword>